<comment type="caution">
    <text evidence="1">The sequence shown here is derived from an EMBL/GenBank/DDBJ whole genome shotgun (WGS) entry which is preliminary data.</text>
</comment>
<gene>
    <name evidence="1" type="ORF">Q763_13280</name>
</gene>
<dbReference type="STRING" id="1406840.Q763_13280"/>
<sequence>MIYNFFTSILFLLSAVNSPVTITTNTKTVSETKAAPLIAEATTVATASGVYNQLDANSLSLPDYESFERAFEGYILLKEQGKIKKDLLTLVDFSKSSNTKRLWIIDMSTKTVLYNTLVAHGRNSGNEFATAFSNAANSNKSSLGFYATGEVYIGKHGTSLRLDGLEKGINSNARSRAVVIHGADYVSEGFIKQHKRLGRSLGCPALPNRISKEVIDLIKGKSCLFIYHPSKNYVSTSKLVS</sequence>
<evidence type="ECO:0000313" key="2">
    <source>
        <dbReference type="Proteomes" id="UP000030129"/>
    </source>
</evidence>
<keyword evidence="2" id="KW-1185">Reference proteome</keyword>
<organism evidence="1 2">
    <name type="scientific">Flavobacterium beibuense F44-8</name>
    <dbReference type="NCBI Taxonomy" id="1406840"/>
    <lineage>
        <taxon>Bacteria</taxon>
        <taxon>Pseudomonadati</taxon>
        <taxon>Bacteroidota</taxon>
        <taxon>Flavobacteriia</taxon>
        <taxon>Flavobacteriales</taxon>
        <taxon>Flavobacteriaceae</taxon>
        <taxon>Flavobacterium</taxon>
    </lineage>
</organism>
<dbReference type="eggNOG" id="COG1376">
    <property type="taxonomic scope" value="Bacteria"/>
</dbReference>
<protein>
    <recommendedName>
        <fullName evidence="3">Murein L,D-transpeptidase catalytic domain family protein</fullName>
    </recommendedName>
</protein>
<dbReference type="Pfam" id="PF13645">
    <property type="entry name" value="YkuD_2"/>
    <property type="match status" value="1"/>
</dbReference>
<reference evidence="1 2" key="1">
    <citation type="submission" date="2013-09" db="EMBL/GenBank/DDBJ databases">
        <authorList>
            <person name="Zeng Z."/>
            <person name="Chen C."/>
        </authorList>
    </citation>
    <scope>NUCLEOTIDE SEQUENCE [LARGE SCALE GENOMIC DNA]</scope>
    <source>
        <strain evidence="1 2">F44-8</strain>
    </source>
</reference>
<evidence type="ECO:0000313" key="1">
    <source>
        <dbReference type="EMBL" id="KGO79517.1"/>
    </source>
</evidence>
<name>A0A0A2LH53_9FLAO</name>
<accession>A0A0A2LH53</accession>
<evidence type="ECO:0008006" key="3">
    <source>
        <dbReference type="Google" id="ProtNLM"/>
    </source>
</evidence>
<dbReference type="AlphaFoldDB" id="A0A0A2LH53"/>
<dbReference type="InterPro" id="IPR032676">
    <property type="entry name" value="YkuD_2"/>
</dbReference>
<dbReference type="PANTHER" id="PTHR38477:SF1">
    <property type="entry name" value="MUREIN L,D-TRANSPEPTIDASE CATALYTIC DOMAIN FAMILY PROTEIN"/>
    <property type="match status" value="1"/>
</dbReference>
<dbReference type="EMBL" id="JRLV01000016">
    <property type="protein sequence ID" value="KGO79517.1"/>
    <property type="molecule type" value="Genomic_DNA"/>
</dbReference>
<dbReference type="Proteomes" id="UP000030129">
    <property type="component" value="Unassembled WGS sequence"/>
</dbReference>
<dbReference type="PANTHER" id="PTHR38477">
    <property type="entry name" value="HYPOTHETICAL EXPORTED PROTEIN"/>
    <property type="match status" value="1"/>
</dbReference>
<proteinExistence type="predicted"/>